<dbReference type="AlphaFoldDB" id="A0A7C8IC40"/>
<evidence type="ECO:0000256" key="1">
    <source>
        <dbReference type="SAM" id="SignalP"/>
    </source>
</evidence>
<organism evidence="2 3">
    <name type="scientific">Massariosphaeria phaeospora</name>
    <dbReference type="NCBI Taxonomy" id="100035"/>
    <lineage>
        <taxon>Eukaryota</taxon>
        <taxon>Fungi</taxon>
        <taxon>Dikarya</taxon>
        <taxon>Ascomycota</taxon>
        <taxon>Pezizomycotina</taxon>
        <taxon>Dothideomycetes</taxon>
        <taxon>Pleosporomycetidae</taxon>
        <taxon>Pleosporales</taxon>
        <taxon>Pleosporales incertae sedis</taxon>
        <taxon>Massariosphaeria</taxon>
    </lineage>
</organism>
<sequence>MDVSYTAAMSVLHLVVDSMLVMLSQSVQIPDSRQSALMETDDSTDFKRNFFFLSGDLYKGYLPGLSNATISVLLNFPDHPEVPEQEATRKITDFYLVTVIHEDGCGGPLLRGANEMVGNVELRAPGRPHESGRINLEVMARLPDQVLFAFQTNITITL</sequence>
<proteinExistence type="predicted"/>
<name>A0A7C8IC40_9PLEO</name>
<dbReference type="Proteomes" id="UP000481861">
    <property type="component" value="Unassembled WGS sequence"/>
</dbReference>
<evidence type="ECO:0000313" key="2">
    <source>
        <dbReference type="EMBL" id="KAF2875934.1"/>
    </source>
</evidence>
<protein>
    <submittedName>
        <fullName evidence="2">Uncharacterized protein</fullName>
    </submittedName>
</protein>
<comment type="caution">
    <text evidence="2">The sequence shown here is derived from an EMBL/GenBank/DDBJ whole genome shotgun (WGS) entry which is preliminary data.</text>
</comment>
<keyword evidence="3" id="KW-1185">Reference proteome</keyword>
<feature type="signal peptide" evidence="1">
    <location>
        <begin position="1"/>
        <end position="26"/>
    </location>
</feature>
<accession>A0A7C8IC40</accession>
<dbReference type="EMBL" id="JAADJZ010000004">
    <property type="protein sequence ID" value="KAF2875934.1"/>
    <property type="molecule type" value="Genomic_DNA"/>
</dbReference>
<keyword evidence="1" id="KW-0732">Signal</keyword>
<reference evidence="2 3" key="1">
    <citation type="submission" date="2020-01" db="EMBL/GenBank/DDBJ databases">
        <authorList>
            <consortium name="DOE Joint Genome Institute"/>
            <person name="Haridas S."/>
            <person name="Albert R."/>
            <person name="Binder M."/>
            <person name="Bloem J."/>
            <person name="Labutti K."/>
            <person name="Salamov A."/>
            <person name="Andreopoulos B."/>
            <person name="Baker S.E."/>
            <person name="Barry K."/>
            <person name="Bills G."/>
            <person name="Bluhm B.H."/>
            <person name="Cannon C."/>
            <person name="Castanera R."/>
            <person name="Culley D.E."/>
            <person name="Daum C."/>
            <person name="Ezra D."/>
            <person name="Gonzalez J.B."/>
            <person name="Henrissat B."/>
            <person name="Kuo A."/>
            <person name="Liang C."/>
            <person name="Lipzen A."/>
            <person name="Lutzoni F."/>
            <person name="Magnuson J."/>
            <person name="Mondo S."/>
            <person name="Nolan M."/>
            <person name="Ohm R."/>
            <person name="Pangilinan J."/>
            <person name="Park H.-J.H."/>
            <person name="Ramirez L."/>
            <person name="Alfaro M."/>
            <person name="Sun H."/>
            <person name="Tritt A."/>
            <person name="Yoshinaga Y."/>
            <person name="Zwiers L.-H.L."/>
            <person name="Turgeon B.G."/>
            <person name="Goodwin S.B."/>
            <person name="Spatafora J.W."/>
            <person name="Crous P.W."/>
            <person name="Grigoriev I.V."/>
        </authorList>
    </citation>
    <scope>NUCLEOTIDE SEQUENCE [LARGE SCALE GENOMIC DNA]</scope>
    <source>
        <strain evidence="2 3">CBS 611.86</strain>
    </source>
</reference>
<feature type="chain" id="PRO_5028992164" evidence="1">
    <location>
        <begin position="27"/>
        <end position="158"/>
    </location>
</feature>
<gene>
    <name evidence="2" type="ORF">BDV95DRAFT_665296</name>
</gene>
<evidence type="ECO:0000313" key="3">
    <source>
        <dbReference type="Proteomes" id="UP000481861"/>
    </source>
</evidence>